<dbReference type="PANTHER" id="PTHR32401:SF49">
    <property type="entry name" value="OS10G0129200 PROTEIN"/>
    <property type="match status" value="1"/>
</dbReference>
<feature type="domain" description="Legume lectin" evidence="4">
    <location>
        <begin position="110"/>
        <end position="188"/>
    </location>
</feature>
<gene>
    <name evidence="5" type="ORF">FPE_LOCUS23020</name>
</gene>
<dbReference type="InterPro" id="IPR013320">
    <property type="entry name" value="ConA-like_dom_sf"/>
</dbReference>
<organism evidence="5 6">
    <name type="scientific">Fraxinus pennsylvanica</name>
    <dbReference type="NCBI Taxonomy" id="56036"/>
    <lineage>
        <taxon>Eukaryota</taxon>
        <taxon>Viridiplantae</taxon>
        <taxon>Streptophyta</taxon>
        <taxon>Embryophyta</taxon>
        <taxon>Tracheophyta</taxon>
        <taxon>Spermatophyta</taxon>
        <taxon>Magnoliopsida</taxon>
        <taxon>eudicotyledons</taxon>
        <taxon>Gunneridae</taxon>
        <taxon>Pentapetalae</taxon>
        <taxon>asterids</taxon>
        <taxon>lamiids</taxon>
        <taxon>Lamiales</taxon>
        <taxon>Oleaceae</taxon>
        <taxon>Oleeae</taxon>
        <taxon>Fraxinus</taxon>
    </lineage>
</organism>
<evidence type="ECO:0000313" key="6">
    <source>
        <dbReference type="Proteomes" id="UP000834106"/>
    </source>
</evidence>
<dbReference type="AlphaFoldDB" id="A0AAD1ZYC9"/>
<sequence>MFTSSAYPSQLYFKGPSFSANPHQTSTITPSTPALFKAIKLAFLALGLFKLLIWYRVATSEKQLGRWLDLWIPNHGREIIWSFKDKIPENLRIFLMCVLRILIIYAYLGNAGGYLGLVNSSQLTKNKFIAIEFSKQQDLLFYDPNDNQVGLDINSIISIKTANMMLQSVNLKSGNLITAWIYYMNEKKLEFPNCGISFKQDCRAWSPWHCL</sequence>
<evidence type="ECO:0000259" key="4">
    <source>
        <dbReference type="Pfam" id="PF00139"/>
    </source>
</evidence>
<evidence type="ECO:0000256" key="2">
    <source>
        <dbReference type="ARBA" id="ARBA00022734"/>
    </source>
</evidence>
<dbReference type="InterPro" id="IPR050258">
    <property type="entry name" value="Leguminous_Lectin"/>
</dbReference>
<dbReference type="SUPFAM" id="SSF49899">
    <property type="entry name" value="Concanavalin A-like lectins/glucanases"/>
    <property type="match status" value="1"/>
</dbReference>
<comment type="similarity">
    <text evidence="1">Belongs to the leguminous lectin family.</text>
</comment>
<dbReference type="GO" id="GO:0030246">
    <property type="term" value="F:carbohydrate binding"/>
    <property type="evidence" value="ECO:0007669"/>
    <property type="project" value="UniProtKB-KW"/>
</dbReference>
<keyword evidence="3" id="KW-0812">Transmembrane</keyword>
<dbReference type="EMBL" id="OU503049">
    <property type="protein sequence ID" value="CAI9775590.1"/>
    <property type="molecule type" value="Genomic_DNA"/>
</dbReference>
<keyword evidence="2" id="KW-0430">Lectin</keyword>
<accession>A0AAD1ZYC9</accession>
<evidence type="ECO:0000256" key="1">
    <source>
        <dbReference type="ARBA" id="ARBA00007606"/>
    </source>
</evidence>
<dbReference type="InterPro" id="IPR001220">
    <property type="entry name" value="Legume_lectin_dom"/>
</dbReference>
<feature type="transmembrane region" description="Helical" evidence="3">
    <location>
        <begin position="93"/>
        <end position="117"/>
    </location>
</feature>
<keyword evidence="3" id="KW-1133">Transmembrane helix</keyword>
<protein>
    <recommendedName>
        <fullName evidence="4">Legume lectin domain-containing protein</fullName>
    </recommendedName>
</protein>
<dbReference type="Pfam" id="PF00139">
    <property type="entry name" value="Lectin_legB"/>
    <property type="match status" value="1"/>
</dbReference>
<evidence type="ECO:0000256" key="3">
    <source>
        <dbReference type="SAM" id="Phobius"/>
    </source>
</evidence>
<proteinExistence type="inferred from homology"/>
<dbReference type="Gene3D" id="2.60.120.200">
    <property type="match status" value="1"/>
</dbReference>
<name>A0AAD1ZYC9_9LAMI</name>
<keyword evidence="6" id="KW-1185">Reference proteome</keyword>
<keyword evidence="3" id="KW-0472">Membrane</keyword>
<reference evidence="5" key="1">
    <citation type="submission" date="2023-05" db="EMBL/GenBank/DDBJ databases">
        <authorList>
            <person name="Huff M."/>
        </authorList>
    </citation>
    <scope>NUCLEOTIDE SEQUENCE</scope>
</reference>
<dbReference type="PANTHER" id="PTHR32401">
    <property type="entry name" value="CONCANAVALIN A-LIKE LECTIN FAMILY PROTEIN"/>
    <property type="match status" value="1"/>
</dbReference>
<dbReference type="Proteomes" id="UP000834106">
    <property type="component" value="Chromosome 14"/>
</dbReference>
<feature type="transmembrane region" description="Helical" evidence="3">
    <location>
        <begin position="38"/>
        <end position="57"/>
    </location>
</feature>
<evidence type="ECO:0000313" key="5">
    <source>
        <dbReference type="EMBL" id="CAI9775590.1"/>
    </source>
</evidence>